<sequence>MTMPQESSVVRLTGADLDWATALLGSAFLNQPPMSHLFTGARRESQTREFVSCACAYALHSGEVYTTGTRQGVALWLPPGKTNISLLTMASSGLLLAPFRLGLTTLARVLGFMEHMDTMHKQSAPSHHYYLLMLGVHPQAQGKGVGKILMNHLLERAEQESMPVYLETQSERNLDLYRRFGFNVAIEDSVPGLTGLKNWGMLRRAS</sequence>
<reference evidence="2 3" key="1">
    <citation type="submission" date="2018-02" db="EMBL/GenBank/DDBJ databases">
        <authorList>
            <person name="Moore K."/>
            <person name="Momper L."/>
        </authorList>
    </citation>
    <scope>NUCLEOTIDE SEQUENCE [LARGE SCALE GENOMIC DNA]</scope>
    <source>
        <strain evidence="2 3">CCALA 015</strain>
    </source>
</reference>
<evidence type="ECO:0000313" key="3">
    <source>
        <dbReference type="Proteomes" id="UP000238218"/>
    </source>
</evidence>
<dbReference type="CDD" id="cd04301">
    <property type="entry name" value="NAT_SF"/>
    <property type="match status" value="1"/>
</dbReference>
<dbReference type="EMBL" id="PVWP01000005">
    <property type="protein sequence ID" value="PSB37606.1"/>
    <property type="molecule type" value="Genomic_DNA"/>
</dbReference>
<dbReference type="PANTHER" id="PTHR42791">
    <property type="entry name" value="GNAT FAMILY ACETYLTRANSFERASE"/>
    <property type="match status" value="1"/>
</dbReference>
<dbReference type="InterPro" id="IPR016181">
    <property type="entry name" value="Acyl_CoA_acyltransferase"/>
</dbReference>
<dbReference type="PANTHER" id="PTHR42791:SF1">
    <property type="entry name" value="N-ACETYLTRANSFERASE DOMAIN-CONTAINING PROTEIN"/>
    <property type="match status" value="1"/>
</dbReference>
<protein>
    <recommendedName>
        <fullName evidence="1">N-acetyltransferase domain-containing protein</fullName>
    </recommendedName>
</protein>
<reference evidence="2 3" key="2">
    <citation type="submission" date="2018-03" db="EMBL/GenBank/DDBJ databases">
        <title>The ancient ancestry and fast evolution of plastids.</title>
        <authorList>
            <person name="Moore K.R."/>
            <person name="Magnabosco C."/>
            <person name="Momper L."/>
            <person name="Gold D.A."/>
            <person name="Bosak T."/>
            <person name="Fournier G.P."/>
        </authorList>
    </citation>
    <scope>NUCLEOTIDE SEQUENCE [LARGE SCALE GENOMIC DNA]</scope>
    <source>
        <strain evidence="2 3">CCALA 015</strain>
    </source>
</reference>
<accession>A0ABX5FA91</accession>
<evidence type="ECO:0000313" key="2">
    <source>
        <dbReference type="EMBL" id="PSB37606.1"/>
    </source>
</evidence>
<keyword evidence="3" id="KW-1185">Reference proteome</keyword>
<dbReference type="Proteomes" id="UP000238218">
    <property type="component" value="Unassembled WGS sequence"/>
</dbReference>
<organism evidence="2 3">
    <name type="scientific">Aphanothece cf. minutissima CCALA 015</name>
    <dbReference type="NCBI Taxonomy" id="2107695"/>
    <lineage>
        <taxon>Bacteria</taxon>
        <taxon>Bacillati</taxon>
        <taxon>Cyanobacteriota</taxon>
        <taxon>Cyanophyceae</taxon>
        <taxon>Oscillatoriophycideae</taxon>
        <taxon>Chroococcales</taxon>
        <taxon>Aphanothecaceae</taxon>
        <taxon>Aphanothece</taxon>
    </lineage>
</organism>
<name>A0ABX5FA91_9CHRO</name>
<proteinExistence type="predicted"/>
<gene>
    <name evidence="2" type="ORF">C7B81_08845</name>
</gene>
<feature type="domain" description="N-acetyltransferase" evidence="1">
    <location>
        <begin position="127"/>
        <end position="206"/>
    </location>
</feature>
<evidence type="ECO:0000259" key="1">
    <source>
        <dbReference type="PROSITE" id="PS51186"/>
    </source>
</evidence>
<dbReference type="RefSeq" id="WP_106220921.1">
    <property type="nucleotide sequence ID" value="NZ_PVWP01000005.1"/>
</dbReference>
<dbReference type="InterPro" id="IPR052523">
    <property type="entry name" value="Trichothecene_AcTrans"/>
</dbReference>
<dbReference type="SUPFAM" id="SSF55729">
    <property type="entry name" value="Acyl-CoA N-acyltransferases (Nat)"/>
    <property type="match status" value="1"/>
</dbReference>
<dbReference type="InterPro" id="IPR000182">
    <property type="entry name" value="GNAT_dom"/>
</dbReference>
<dbReference type="Pfam" id="PF00583">
    <property type="entry name" value="Acetyltransf_1"/>
    <property type="match status" value="1"/>
</dbReference>
<dbReference type="Gene3D" id="3.40.630.30">
    <property type="match status" value="1"/>
</dbReference>
<comment type="caution">
    <text evidence="2">The sequence shown here is derived from an EMBL/GenBank/DDBJ whole genome shotgun (WGS) entry which is preliminary data.</text>
</comment>
<dbReference type="PROSITE" id="PS51186">
    <property type="entry name" value="GNAT"/>
    <property type="match status" value="1"/>
</dbReference>